<dbReference type="OrthoDB" id="2141925at2759"/>
<dbReference type="Pfam" id="PF13949">
    <property type="entry name" value="ALIX_LYPXL_bnd"/>
    <property type="match status" value="1"/>
</dbReference>
<feature type="region of interest" description="Disordered" evidence="6">
    <location>
        <begin position="762"/>
        <end position="1073"/>
    </location>
</feature>
<evidence type="ECO:0000256" key="2">
    <source>
        <dbReference type="ARBA" id="ARBA00004496"/>
    </source>
</evidence>
<proteinExistence type="predicted"/>
<evidence type="ECO:0000259" key="7">
    <source>
        <dbReference type="PROSITE" id="PS51180"/>
    </source>
</evidence>
<dbReference type="GO" id="GO:0043328">
    <property type="term" value="P:protein transport to vacuole involved in ubiquitin-dependent protein catabolic process via the multivesicular body sorting pathway"/>
    <property type="evidence" value="ECO:0007669"/>
    <property type="project" value="TreeGrafter"/>
</dbReference>
<evidence type="ECO:0000256" key="5">
    <source>
        <dbReference type="ARBA" id="ARBA00041284"/>
    </source>
</evidence>
<dbReference type="InterPro" id="IPR038499">
    <property type="entry name" value="BRO1_sf"/>
</dbReference>
<feature type="compositionally biased region" description="Pro residues" evidence="6">
    <location>
        <begin position="789"/>
        <end position="800"/>
    </location>
</feature>
<accession>A0A0D7B7Y5</accession>
<evidence type="ECO:0000256" key="3">
    <source>
        <dbReference type="ARBA" id="ARBA00022490"/>
    </source>
</evidence>
<dbReference type="Gene3D" id="1.20.120.560">
    <property type="entry name" value="alix/aip1 in complex with the ypdl late domain"/>
    <property type="match status" value="1"/>
</dbReference>
<dbReference type="InterPro" id="IPR004328">
    <property type="entry name" value="BRO1_dom"/>
</dbReference>
<comment type="subcellular location">
    <subcellularLocation>
        <location evidence="2">Cytoplasm</location>
    </subcellularLocation>
    <subcellularLocation>
        <location evidence="1">Endosome</location>
    </subcellularLocation>
</comment>
<dbReference type="EMBL" id="KN880557">
    <property type="protein sequence ID" value="KIY66340.1"/>
    <property type="molecule type" value="Genomic_DNA"/>
</dbReference>
<dbReference type="GO" id="GO:0005768">
    <property type="term" value="C:endosome"/>
    <property type="evidence" value="ECO:0007669"/>
    <property type="project" value="UniProtKB-SubCell"/>
</dbReference>
<reference evidence="8 9" key="1">
    <citation type="journal article" date="2015" name="Fungal Genet. Biol.">
        <title>Evolution of novel wood decay mechanisms in Agaricales revealed by the genome sequences of Fistulina hepatica and Cylindrobasidium torrendii.</title>
        <authorList>
            <person name="Floudas D."/>
            <person name="Held B.W."/>
            <person name="Riley R."/>
            <person name="Nagy L.G."/>
            <person name="Koehler G."/>
            <person name="Ransdell A.S."/>
            <person name="Younus H."/>
            <person name="Chow J."/>
            <person name="Chiniquy J."/>
            <person name="Lipzen A."/>
            <person name="Tritt A."/>
            <person name="Sun H."/>
            <person name="Haridas S."/>
            <person name="LaButti K."/>
            <person name="Ohm R.A."/>
            <person name="Kues U."/>
            <person name="Blanchette R.A."/>
            <person name="Grigoriev I.V."/>
            <person name="Minto R.E."/>
            <person name="Hibbett D.S."/>
        </authorList>
    </citation>
    <scope>NUCLEOTIDE SEQUENCE [LARGE SCALE GENOMIC DNA]</scope>
    <source>
        <strain evidence="8 9">FP15055 ss-10</strain>
    </source>
</reference>
<dbReference type="Gene3D" id="1.25.40.280">
    <property type="entry name" value="alix/aip1 like domains"/>
    <property type="match status" value="1"/>
</dbReference>
<dbReference type="PROSITE" id="PS51180">
    <property type="entry name" value="BRO1"/>
    <property type="match status" value="1"/>
</dbReference>
<feature type="compositionally biased region" description="Low complexity" evidence="6">
    <location>
        <begin position="1017"/>
        <end position="1055"/>
    </location>
</feature>
<evidence type="ECO:0000256" key="1">
    <source>
        <dbReference type="ARBA" id="ARBA00004177"/>
    </source>
</evidence>
<organism evidence="8 9">
    <name type="scientific">Cylindrobasidium torrendii FP15055 ss-10</name>
    <dbReference type="NCBI Taxonomy" id="1314674"/>
    <lineage>
        <taxon>Eukaryota</taxon>
        <taxon>Fungi</taxon>
        <taxon>Dikarya</taxon>
        <taxon>Basidiomycota</taxon>
        <taxon>Agaricomycotina</taxon>
        <taxon>Agaricomycetes</taxon>
        <taxon>Agaricomycetidae</taxon>
        <taxon>Agaricales</taxon>
        <taxon>Marasmiineae</taxon>
        <taxon>Physalacriaceae</taxon>
        <taxon>Cylindrobasidium</taxon>
    </lineage>
</organism>
<feature type="compositionally biased region" description="Low complexity" evidence="6">
    <location>
        <begin position="847"/>
        <end position="878"/>
    </location>
</feature>
<dbReference type="STRING" id="1314674.A0A0D7B7Y5"/>
<protein>
    <recommendedName>
        <fullName evidence="5">BRO domain-containing protein 1</fullName>
    </recommendedName>
</protein>
<keyword evidence="9" id="KW-1185">Reference proteome</keyword>
<keyword evidence="4" id="KW-0967">Endosome</keyword>
<dbReference type="InterPro" id="IPR025304">
    <property type="entry name" value="ALIX_V_dom"/>
</dbReference>
<dbReference type="Gene3D" id="1.20.140.50">
    <property type="entry name" value="alix/aip1 like domains"/>
    <property type="match status" value="1"/>
</dbReference>
<feature type="compositionally biased region" description="Low complexity" evidence="6">
    <location>
        <begin position="888"/>
        <end position="914"/>
    </location>
</feature>
<dbReference type="Pfam" id="PF03097">
    <property type="entry name" value="BRO1"/>
    <property type="match status" value="1"/>
</dbReference>
<feature type="compositionally biased region" description="Pro residues" evidence="6">
    <location>
        <begin position="980"/>
        <end position="990"/>
    </location>
</feature>
<evidence type="ECO:0000256" key="6">
    <source>
        <dbReference type="SAM" id="MobiDB-lite"/>
    </source>
</evidence>
<evidence type="ECO:0000313" key="8">
    <source>
        <dbReference type="EMBL" id="KIY66340.1"/>
    </source>
</evidence>
<name>A0A0D7B7Y5_9AGAR</name>
<evidence type="ECO:0000313" key="9">
    <source>
        <dbReference type="Proteomes" id="UP000054007"/>
    </source>
</evidence>
<evidence type="ECO:0000256" key="4">
    <source>
        <dbReference type="ARBA" id="ARBA00022753"/>
    </source>
</evidence>
<dbReference type="PANTHER" id="PTHR23030">
    <property type="entry name" value="PCD6 INTERACTING PROTEIN-RELATED"/>
    <property type="match status" value="1"/>
</dbReference>
<dbReference type="Proteomes" id="UP000054007">
    <property type="component" value="Unassembled WGS sequence"/>
</dbReference>
<dbReference type="SMART" id="SM01041">
    <property type="entry name" value="BRO1"/>
    <property type="match status" value="1"/>
</dbReference>
<dbReference type="CDD" id="cd09242">
    <property type="entry name" value="BRO1_ScBro1_like"/>
    <property type="match status" value="1"/>
</dbReference>
<feature type="compositionally biased region" description="Low complexity" evidence="6">
    <location>
        <begin position="991"/>
        <end position="1010"/>
    </location>
</feature>
<gene>
    <name evidence="8" type="ORF">CYLTODRAFT_491532</name>
</gene>
<keyword evidence="3" id="KW-0963">Cytoplasm</keyword>
<dbReference type="AlphaFoldDB" id="A0A0D7B7Y5"/>
<dbReference type="PANTHER" id="PTHR23030:SF30">
    <property type="entry name" value="TYROSINE-PROTEIN PHOSPHATASE NON-RECEPTOR TYPE 23"/>
    <property type="match status" value="1"/>
</dbReference>
<feature type="domain" description="BRO1" evidence="7">
    <location>
        <begin position="7"/>
        <end position="415"/>
    </location>
</feature>
<sequence>MASTPSPMIYLPPKSTDEVDWTTPIRSLIAQSYGENPDNYANECAALQRCRQDAVRGAGSDGTARDLLYKYFGQLELLELRFSEIRVTFPWRDAFTAKLTTQTSIAFEKASVLYQIASTHSSIAASAPRTDPEGVKKAFGYFKSCAGMLTYINENFLHAPSTDLSKDVVQFLVALILAQATEVFFEKTASTPNPSAALQARVAAQTASMYTGLTEHVKEFMGKGIFDRNWVTLIQIKSKYYGSLAQFHRAAVDRAASKYGDALVRFNVADTLAKEAAKQAVSFSSGFTPTASPTLPADAGSTIVEKTKVHAAVAAEKRAEMARENDLIYNAVLPSADALPAIEKTAVAQPVPIQEVYGTETVQKAIGPDIFGRLIPLSVHESASVYSEEKAKVVRGEVEKADLAAVEVRSALDEMGIREGLRRVKAMVEGDAAEEIPLDVRQWREDIVTMERGESVHTLFRRLEQAKASVAQLLSDVNNELDGETRACEARRVKWGHRWTQDPGDTREYRQDVRAHRESFEAAGNSDAQVVAIWNRVQHDIMILTGPEEALEAMFATGQEQGSLLDLDNAEDEERERERVSALVREVEARMGKLNKIERERGEVLRDLKDKVQNDDVSHLLLLNRRNTGVEPALFASELEKFTPLRQRLDSIAALQTQTLNDVRQIWAQLRGVGGRAGAKGSHARSASTGGGGAWAKRWEERERGKEAGTRRFEAAREGYVNVRDGIGKGIQFYSALTDLVTTLRDAVKTWATQRKREGDAIEGGLGVEDRLGPQNGGSVSHAGSGGGGPPPRPPPPPSLANPLSPVSTGLERSMSGLSIGGNVPPAPQRQQSYGTPTPLGEFVPTQQHQQQYQSSSSAHGYASSPSQQRQQHPGYAATPPPPPPAPSQQYSGYQHQQQPQYPGQPQQQQYSGYNASPAPPSQSQYAGYSSPAPPSQYNSSPGPQRPTSMSLPPPPPPPSFSSAGSDPYASLGMLGGTPSAPPPPPPSAPPAQQYTGQQQYSQPPQQQQWTGGGAQPYGSQQHQYGAPQQPQQQQYTGPQYPGAPPQQGGWSQYGTPPPPPPAGQQGWYGGGR</sequence>